<dbReference type="InterPro" id="IPR051202">
    <property type="entry name" value="Peptidase_C40"/>
</dbReference>
<evidence type="ECO:0000313" key="7">
    <source>
        <dbReference type="Proteomes" id="UP001168694"/>
    </source>
</evidence>
<protein>
    <submittedName>
        <fullName evidence="6">NlpC/P60 family protein</fullName>
    </submittedName>
</protein>
<proteinExistence type="inferred from homology"/>
<organism evidence="6 7">
    <name type="scientific">Fictibacillus terranigra</name>
    <dbReference type="NCBI Taxonomy" id="3058424"/>
    <lineage>
        <taxon>Bacteria</taxon>
        <taxon>Bacillati</taxon>
        <taxon>Bacillota</taxon>
        <taxon>Bacilli</taxon>
        <taxon>Bacillales</taxon>
        <taxon>Fictibacillaceae</taxon>
        <taxon>Fictibacillus</taxon>
    </lineage>
</organism>
<dbReference type="InterPro" id="IPR000064">
    <property type="entry name" value="NLP_P60_dom"/>
</dbReference>
<keyword evidence="4" id="KW-0788">Thiol protease</keyword>
<evidence type="ECO:0000313" key="6">
    <source>
        <dbReference type="EMBL" id="MDN4071823.1"/>
    </source>
</evidence>
<dbReference type="EMBL" id="JAUHLN010000001">
    <property type="protein sequence ID" value="MDN4071823.1"/>
    <property type="molecule type" value="Genomic_DNA"/>
</dbReference>
<comment type="similarity">
    <text evidence="1">Belongs to the peptidase C40 family.</text>
</comment>
<evidence type="ECO:0000256" key="1">
    <source>
        <dbReference type="ARBA" id="ARBA00007074"/>
    </source>
</evidence>
<dbReference type="PANTHER" id="PTHR47053">
    <property type="entry name" value="MUREIN DD-ENDOPEPTIDASE MEPH-RELATED"/>
    <property type="match status" value="1"/>
</dbReference>
<evidence type="ECO:0000256" key="4">
    <source>
        <dbReference type="ARBA" id="ARBA00022807"/>
    </source>
</evidence>
<dbReference type="Gene3D" id="3.90.1720.10">
    <property type="entry name" value="endopeptidase domain like (from Nostoc punctiforme)"/>
    <property type="match status" value="1"/>
</dbReference>
<name>A0ABT8E1N2_9BACL</name>
<evidence type="ECO:0000259" key="5">
    <source>
        <dbReference type="Pfam" id="PF00877"/>
    </source>
</evidence>
<reference evidence="6" key="1">
    <citation type="submission" date="2023-06" db="EMBL/GenBank/DDBJ databases">
        <title>Draft Genome Sequences of Representative Paenibacillus Polymyxa, Bacillus cereus, Fictibacillus sp., and Brevibacillus agri Strains Isolated from Amazonian Dark Earth.</title>
        <authorList>
            <person name="Pellegrinetti T.A."/>
            <person name="Cunha I.C.M."/>
            <person name="Chaves M.G."/>
            <person name="Freitas A.S."/>
            <person name="Silva A.V.R."/>
            <person name="Tsai S.M."/>
            <person name="Mendes L.W."/>
        </authorList>
    </citation>
    <scope>NUCLEOTIDE SEQUENCE</scope>
    <source>
        <strain evidence="6">CENA-BCM004</strain>
    </source>
</reference>
<keyword evidence="7" id="KW-1185">Reference proteome</keyword>
<dbReference type="RefSeq" id="WP_290397979.1">
    <property type="nucleotide sequence ID" value="NZ_JAUHLN010000001.1"/>
</dbReference>
<sequence length="109" mass="11705">MEERNQKRLVVSVSAASLILPAGFETQAAAGTQAKTQFQAQANPVQLFISTKKGDLVFFDLNSKKKPSFAGIYSGGSQVIAAASKGVKSINIKDAYWKTKVISAKRVIN</sequence>
<feature type="domain" description="NlpC/P60" evidence="5">
    <location>
        <begin position="39"/>
        <end position="106"/>
    </location>
</feature>
<accession>A0ABT8E1N2</accession>
<dbReference type="PANTHER" id="PTHR47053:SF1">
    <property type="entry name" value="MUREIN DD-ENDOPEPTIDASE MEPH-RELATED"/>
    <property type="match status" value="1"/>
</dbReference>
<comment type="caution">
    <text evidence="6">The sequence shown here is derived from an EMBL/GenBank/DDBJ whole genome shotgun (WGS) entry which is preliminary data.</text>
</comment>
<evidence type="ECO:0000256" key="2">
    <source>
        <dbReference type="ARBA" id="ARBA00022670"/>
    </source>
</evidence>
<gene>
    <name evidence="6" type="ORF">QYF49_02110</name>
</gene>
<dbReference type="Pfam" id="PF00877">
    <property type="entry name" value="NLPC_P60"/>
    <property type="match status" value="1"/>
</dbReference>
<dbReference type="InterPro" id="IPR038765">
    <property type="entry name" value="Papain-like_cys_pep_sf"/>
</dbReference>
<evidence type="ECO:0000256" key="3">
    <source>
        <dbReference type="ARBA" id="ARBA00022801"/>
    </source>
</evidence>
<keyword evidence="2" id="KW-0645">Protease</keyword>
<dbReference type="SUPFAM" id="SSF54001">
    <property type="entry name" value="Cysteine proteinases"/>
    <property type="match status" value="1"/>
</dbReference>
<dbReference type="Proteomes" id="UP001168694">
    <property type="component" value="Unassembled WGS sequence"/>
</dbReference>
<keyword evidence="3" id="KW-0378">Hydrolase</keyword>